<accession>A0A0F9FZD4</accession>
<dbReference type="EMBL" id="LAZR01021931">
    <property type="protein sequence ID" value="KKL83626.1"/>
    <property type="molecule type" value="Genomic_DNA"/>
</dbReference>
<dbReference type="Gene3D" id="3.30.420.280">
    <property type="match status" value="1"/>
</dbReference>
<feature type="non-terminal residue" evidence="1">
    <location>
        <position position="1"/>
    </location>
</feature>
<organism evidence="1">
    <name type="scientific">marine sediment metagenome</name>
    <dbReference type="NCBI Taxonomy" id="412755"/>
    <lineage>
        <taxon>unclassified sequences</taxon>
        <taxon>metagenomes</taxon>
        <taxon>ecological metagenomes</taxon>
    </lineage>
</organism>
<proteinExistence type="predicted"/>
<gene>
    <name evidence="1" type="ORF">LCGC14_1972840</name>
</gene>
<comment type="caution">
    <text evidence="1">The sequence shown here is derived from an EMBL/GenBank/DDBJ whole genome shotgun (WGS) entry which is preliminary data.</text>
</comment>
<protein>
    <recommendedName>
        <fullName evidence="2">Terminase large subunit gp17-like C-terminal domain-containing protein</fullName>
    </recommendedName>
</protein>
<name>A0A0F9FZD4_9ZZZZ</name>
<evidence type="ECO:0000313" key="1">
    <source>
        <dbReference type="EMBL" id="KKL83626.1"/>
    </source>
</evidence>
<reference evidence="1" key="1">
    <citation type="journal article" date="2015" name="Nature">
        <title>Complex archaea that bridge the gap between prokaryotes and eukaryotes.</title>
        <authorList>
            <person name="Spang A."/>
            <person name="Saw J.H."/>
            <person name="Jorgensen S.L."/>
            <person name="Zaremba-Niedzwiedzka K."/>
            <person name="Martijn J."/>
            <person name="Lind A.E."/>
            <person name="van Eijk R."/>
            <person name="Schleper C."/>
            <person name="Guy L."/>
            <person name="Ettema T.J."/>
        </authorList>
    </citation>
    <scope>NUCLEOTIDE SEQUENCE</scope>
</reference>
<sequence>PKYSTKEAWAQEQEIDNQAYSGARVFPNFDVDINWCDPFPIPHDWTRYMGIDPHGRRPHAFLWMAVSPDDDHWYYREYWPSNIYGLKGRLPEDDDIYTIDSYVQILDFLEGPEPNVFSAGGYAHNQGKKEQIYQRIMDPHAKGIFTERHKGRDEPETFWHRYEDLGIHCKEAKRDFRAGRDKVNDRLLPKKYDNGDGTVSYRPIIHVFNTLLESRLELRENRYARLTPTQAEKRDPHEDPMAKRKHLTDLMRYLEIEDPQYIPLDRVVESLPPMAPGISY</sequence>
<dbReference type="AlphaFoldDB" id="A0A0F9FZD4"/>
<evidence type="ECO:0008006" key="2">
    <source>
        <dbReference type="Google" id="ProtNLM"/>
    </source>
</evidence>